<evidence type="ECO:0000259" key="12">
    <source>
        <dbReference type="Pfam" id="PF14681"/>
    </source>
</evidence>
<dbReference type="SUPFAM" id="SSF53271">
    <property type="entry name" value="PRTase-like"/>
    <property type="match status" value="1"/>
</dbReference>
<evidence type="ECO:0000256" key="8">
    <source>
        <dbReference type="ARBA" id="ARBA00022741"/>
    </source>
</evidence>
<evidence type="ECO:0000256" key="3">
    <source>
        <dbReference type="ARBA" id="ARBA00009516"/>
    </source>
</evidence>
<dbReference type="PANTHER" id="PTHR32315:SF4">
    <property type="entry name" value="URACIL PHOSPHORIBOSYLTRANSFERASE, CHLOROPLASTIC"/>
    <property type="match status" value="1"/>
</dbReference>
<evidence type="ECO:0000256" key="5">
    <source>
        <dbReference type="ARBA" id="ARBA00022533"/>
    </source>
</evidence>
<keyword evidence="9" id="KW-0342">GTP-binding</keyword>
<organism evidence="13 14">
    <name type="scientific">Dunaliella salina</name>
    <name type="common">Green alga</name>
    <name type="synonym">Protococcus salinus</name>
    <dbReference type="NCBI Taxonomy" id="3046"/>
    <lineage>
        <taxon>Eukaryota</taxon>
        <taxon>Viridiplantae</taxon>
        <taxon>Chlorophyta</taxon>
        <taxon>core chlorophytes</taxon>
        <taxon>Chlorophyceae</taxon>
        <taxon>CS clade</taxon>
        <taxon>Chlamydomonadales</taxon>
        <taxon>Dunaliellaceae</taxon>
        <taxon>Dunaliella</taxon>
    </lineage>
</organism>
<evidence type="ECO:0000256" key="1">
    <source>
        <dbReference type="ARBA" id="ARBA00001946"/>
    </source>
</evidence>
<keyword evidence="14" id="KW-1185">Reference proteome</keyword>
<protein>
    <recommendedName>
        <fullName evidence="4">uracil phosphoribosyltransferase</fullName>
        <ecNumber evidence="4">2.4.2.9</ecNumber>
    </recommendedName>
    <alternativeName>
        <fullName evidence="10">UMP pyrophosphorylase</fullName>
    </alternativeName>
</protein>
<evidence type="ECO:0000256" key="11">
    <source>
        <dbReference type="SAM" id="MobiDB-lite"/>
    </source>
</evidence>
<dbReference type="GO" id="GO:0016757">
    <property type="term" value="F:glycosyltransferase activity"/>
    <property type="evidence" value="ECO:0007669"/>
    <property type="project" value="UniProtKB-KW"/>
</dbReference>
<dbReference type="Gene3D" id="3.40.50.2020">
    <property type="match status" value="1"/>
</dbReference>
<dbReference type="NCBIfam" id="TIGR01091">
    <property type="entry name" value="upp"/>
    <property type="match status" value="1"/>
</dbReference>
<proteinExistence type="inferred from homology"/>
<dbReference type="InterPro" id="IPR005765">
    <property type="entry name" value="UPRT"/>
</dbReference>
<evidence type="ECO:0000256" key="10">
    <source>
        <dbReference type="ARBA" id="ARBA00031082"/>
    </source>
</evidence>
<dbReference type="Proteomes" id="UP000815325">
    <property type="component" value="Unassembled WGS sequence"/>
</dbReference>
<dbReference type="NCBIfam" id="NF001097">
    <property type="entry name" value="PRK00129.1"/>
    <property type="match status" value="1"/>
</dbReference>
<evidence type="ECO:0000313" key="14">
    <source>
        <dbReference type="Proteomes" id="UP000815325"/>
    </source>
</evidence>
<comment type="similarity">
    <text evidence="3">Belongs to the UPRTase family.</text>
</comment>
<name>A0ABQ7H6A3_DUNSA</name>
<reference evidence="13" key="1">
    <citation type="submission" date="2017-08" db="EMBL/GenBank/DDBJ databases">
        <authorList>
            <person name="Polle J.E."/>
            <person name="Barry K."/>
            <person name="Cushman J."/>
            <person name="Schmutz J."/>
            <person name="Tran D."/>
            <person name="Hathwaick L.T."/>
            <person name="Yim W.C."/>
            <person name="Jenkins J."/>
            <person name="Mckie-Krisberg Z.M."/>
            <person name="Prochnik S."/>
            <person name="Lindquist E."/>
            <person name="Dockter R.B."/>
            <person name="Adam C."/>
            <person name="Molina H."/>
            <person name="Bunkerborg J."/>
            <person name="Jin E."/>
            <person name="Buchheim M."/>
            <person name="Magnuson J."/>
        </authorList>
    </citation>
    <scope>NUCLEOTIDE SEQUENCE</scope>
    <source>
        <strain evidence="13">CCAP 19/18</strain>
    </source>
</reference>
<dbReference type="InterPro" id="IPR000836">
    <property type="entry name" value="PRTase_dom"/>
</dbReference>
<comment type="caution">
    <text evidence="13">The sequence shown here is derived from an EMBL/GenBank/DDBJ whole genome shotgun (WGS) entry which is preliminary data.</text>
</comment>
<dbReference type="Pfam" id="PF14681">
    <property type="entry name" value="UPRTase"/>
    <property type="match status" value="1"/>
</dbReference>
<keyword evidence="7" id="KW-0808">Transferase</keyword>
<feature type="domain" description="Phosphoribosyltransferase" evidence="12">
    <location>
        <begin position="50"/>
        <end position="256"/>
    </location>
</feature>
<evidence type="ECO:0000256" key="7">
    <source>
        <dbReference type="ARBA" id="ARBA00022679"/>
    </source>
</evidence>
<keyword evidence="6 13" id="KW-0328">Glycosyltransferase</keyword>
<dbReference type="CDD" id="cd06223">
    <property type="entry name" value="PRTases_typeI"/>
    <property type="match status" value="1"/>
</dbReference>
<evidence type="ECO:0000256" key="6">
    <source>
        <dbReference type="ARBA" id="ARBA00022676"/>
    </source>
</evidence>
<dbReference type="PANTHER" id="PTHR32315">
    <property type="entry name" value="ADENINE PHOSPHORIBOSYLTRANSFERASE"/>
    <property type="match status" value="1"/>
</dbReference>
<sequence length="258" mass="28081">MLLGHLSRSGLHATSRAPHARSQMCVHAPRWIRRSSGPKGPVTQQMLVIVPPHPLVSHWLAVMRNATTPSPMFRNACSELGRLLVYEAMREFLPTVEGVVDTPLGPADVKVVDPSKPIKVVPILRAGIVMLEQAQQVLPSQEVYHVGYVRDEQTLQATPYLNKLPARFAEDDLILITDPMLATGGTMLQVVDDIVARGAKPENIRIVAVVVAPPAMVKLSEKYKGIRVFTSMIDPEVNDKGLIVPGLGDAGDRAFGLA</sequence>
<evidence type="ECO:0000313" key="13">
    <source>
        <dbReference type="EMBL" id="KAF5842384.1"/>
    </source>
</evidence>
<accession>A0ABQ7H6A3</accession>
<evidence type="ECO:0000256" key="4">
    <source>
        <dbReference type="ARBA" id="ARBA00011894"/>
    </source>
</evidence>
<gene>
    <name evidence="13" type="ORF">DUNSADRAFT_7367</name>
</gene>
<comment type="pathway">
    <text evidence="2">Pyrimidine metabolism; UMP biosynthesis via salvage pathway; UMP from uracil: step 1/1.</text>
</comment>
<comment type="cofactor">
    <cofactor evidence="1">
        <name>Mg(2+)</name>
        <dbReference type="ChEBI" id="CHEBI:18420"/>
    </cofactor>
</comment>
<dbReference type="InterPro" id="IPR029057">
    <property type="entry name" value="PRTase-like"/>
</dbReference>
<evidence type="ECO:0000256" key="2">
    <source>
        <dbReference type="ARBA" id="ARBA00005180"/>
    </source>
</evidence>
<dbReference type="EMBL" id="MU069462">
    <property type="protein sequence ID" value="KAF5842384.1"/>
    <property type="molecule type" value="Genomic_DNA"/>
</dbReference>
<evidence type="ECO:0000256" key="9">
    <source>
        <dbReference type="ARBA" id="ARBA00023134"/>
    </source>
</evidence>
<feature type="region of interest" description="Disordered" evidence="11">
    <location>
        <begin position="1"/>
        <end position="21"/>
    </location>
</feature>
<dbReference type="EC" id="2.4.2.9" evidence="4"/>
<dbReference type="InterPro" id="IPR050054">
    <property type="entry name" value="UPRTase/APRTase"/>
</dbReference>
<keyword evidence="8" id="KW-0547">Nucleotide-binding</keyword>
<keyword evidence="5" id="KW-0021">Allosteric enzyme</keyword>